<dbReference type="EMBL" id="QGMK01000023">
    <property type="protein sequence ID" value="TVY85181.1"/>
    <property type="molecule type" value="Genomic_DNA"/>
</dbReference>
<evidence type="ECO:0000256" key="1">
    <source>
        <dbReference type="ARBA" id="ARBA00022801"/>
    </source>
</evidence>
<dbReference type="InterPro" id="IPR013087">
    <property type="entry name" value="Znf_C2H2_type"/>
</dbReference>
<name>A0A8T9CIA9_9HELO</name>
<proteinExistence type="predicted"/>
<protein>
    <submittedName>
        <fullName evidence="4">Zinc finger with UFM1-specific peptidase domain protein</fullName>
    </submittedName>
</protein>
<dbReference type="Proteomes" id="UP000469558">
    <property type="component" value="Unassembled WGS sequence"/>
</dbReference>
<comment type="caution">
    <text evidence="4">The sequence shown here is derived from an EMBL/GenBank/DDBJ whole genome shotgun (WGS) entry which is preliminary data.</text>
</comment>
<feature type="domain" description="C2H2-type" evidence="3">
    <location>
        <begin position="62"/>
        <end position="85"/>
    </location>
</feature>
<evidence type="ECO:0000259" key="3">
    <source>
        <dbReference type="SMART" id="SM00355"/>
    </source>
</evidence>
<gene>
    <name evidence="4" type="primary">Zufsp</name>
    <name evidence="4" type="ORF">LSUE1_G000008</name>
</gene>
<keyword evidence="5" id="KW-1185">Reference proteome</keyword>
<accession>A0A8T9CIA9</accession>
<dbReference type="OrthoDB" id="288987at2759"/>
<dbReference type="AlphaFoldDB" id="A0A8T9CIA9"/>
<sequence>MEEQDISCPFCGFLTDSEYQIMLHMETLHAEGESPFVVNDDASIAAMLASEYDQESDEVEYTSCPVEGCGEHLLWAEFDSHLELHAAEQDTGDECSHVSQKRKRESGTEAAFGTGLSHALRNIGDDNHTPEVPSPDRQATAKEKWKSLLNMPPSSKKAIANASKSVKQRLGKSELGPYAREKQMPSSLVKLLETDGQTTTVNRLDVDRKLRSVKFCANQAEGIIPVLEQLLRQDKTTNYAYLCSPAVKHVSKLKREGGFCGYRNIQMMCSYIIGAKLQGHEVLNGKIPTIFEIQDFIETAWDFGINVQGRAETGGIKGTRKYIGTPEAQAMFQRLDIACSASALETKREIKNADPAHALLFAAVESYFADGCTDFDPKVRCHSMTIVGCEKRSDGSKNLIVFDPSFHDATPITKLIGQNFTHKSPADLLRAYRRATHYLKRYNAFEILR</sequence>
<reference evidence="4 5" key="1">
    <citation type="submission" date="2018-05" db="EMBL/GenBank/DDBJ databases">
        <title>Genome sequencing and assembly of the regulated plant pathogen Lachnellula willkommii and related sister species for the development of diagnostic species identification markers.</title>
        <authorList>
            <person name="Giroux E."/>
            <person name="Bilodeau G."/>
        </authorList>
    </citation>
    <scope>NUCLEOTIDE SEQUENCE [LARGE SCALE GENOMIC DNA]</scope>
    <source>
        <strain evidence="4 5">CBS 268.59</strain>
    </source>
</reference>
<organism evidence="4 5">
    <name type="scientific">Lachnellula suecica</name>
    <dbReference type="NCBI Taxonomy" id="602035"/>
    <lineage>
        <taxon>Eukaryota</taxon>
        <taxon>Fungi</taxon>
        <taxon>Dikarya</taxon>
        <taxon>Ascomycota</taxon>
        <taxon>Pezizomycotina</taxon>
        <taxon>Leotiomycetes</taxon>
        <taxon>Helotiales</taxon>
        <taxon>Lachnaceae</taxon>
        <taxon>Lachnellula</taxon>
    </lineage>
</organism>
<dbReference type="GO" id="GO:0016787">
    <property type="term" value="F:hydrolase activity"/>
    <property type="evidence" value="ECO:0007669"/>
    <property type="project" value="UniProtKB-KW"/>
</dbReference>
<dbReference type="InterPro" id="IPR012462">
    <property type="entry name" value="UFSP1/2_DUB_cat"/>
</dbReference>
<dbReference type="SMART" id="SM00355">
    <property type="entry name" value="ZnF_C2H2"/>
    <property type="match status" value="2"/>
</dbReference>
<feature type="domain" description="C2H2-type" evidence="3">
    <location>
        <begin position="6"/>
        <end position="29"/>
    </location>
</feature>
<evidence type="ECO:0000313" key="5">
    <source>
        <dbReference type="Proteomes" id="UP000469558"/>
    </source>
</evidence>
<dbReference type="Gene3D" id="3.90.70.130">
    <property type="match status" value="1"/>
</dbReference>
<dbReference type="Pfam" id="PF07910">
    <property type="entry name" value="Peptidase_C78"/>
    <property type="match status" value="1"/>
</dbReference>
<feature type="region of interest" description="Disordered" evidence="2">
    <location>
        <begin position="119"/>
        <end position="142"/>
    </location>
</feature>
<evidence type="ECO:0000313" key="4">
    <source>
        <dbReference type="EMBL" id="TVY85181.1"/>
    </source>
</evidence>
<evidence type="ECO:0000256" key="2">
    <source>
        <dbReference type="SAM" id="MobiDB-lite"/>
    </source>
</evidence>
<keyword evidence="1" id="KW-0378">Hydrolase</keyword>